<protein>
    <submittedName>
        <fullName evidence="2">Helix-turn-helix domain-containing protein</fullName>
    </submittedName>
</protein>
<gene>
    <name evidence="2" type="ORF">ACKI18_02700</name>
</gene>
<dbReference type="Gene3D" id="1.10.260.40">
    <property type="entry name" value="lambda repressor-like DNA-binding domains"/>
    <property type="match status" value="1"/>
</dbReference>
<evidence type="ECO:0000313" key="2">
    <source>
        <dbReference type="EMBL" id="MFM9607614.1"/>
    </source>
</evidence>
<dbReference type="SMART" id="SM00530">
    <property type="entry name" value="HTH_XRE"/>
    <property type="match status" value="1"/>
</dbReference>
<dbReference type="SUPFAM" id="SSF47413">
    <property type="entry name" value="lambda repressor-like DNA-binding domains"/>
    <property type="match status" value="1"/>
</dbReference>
<sequence>MVDSARGVNRAELGSALRALRQASGKEAKAVARSAAMSGSKLSKIENGVVMPSVVDVEQILAALGVSPEVKAEYMSAARAAATEATAWRLYRRLGHHRKQRQIQAIEARTKVLRLFQPALVPGLLQTPEYVRAVLSRKDPGEEQLARSVAARLARQGILYEPGRQLRFIVTESVLRWRIVPPLVMAGQLDKLISVSRLPDVDLRVVPLSARQTDFPSHSFSIKDDRMVTVETVHAELSVTDPRDVALYIEKFDGFERVAVSGDAMRDLLESIRDEFLREQETA</sequence>
<dbReference type="InterPro" id="IPR001387">
    <property type="entry name" value="Cro/C1-type_HTH"/>
</dbReference>
<dbReference type="EMBL" id="JBJVNI010000002">
    <property type="protein sequence ID" value="MFM9607614.1"/>
    <property type="molecule type" value="Genomic_DNA"/>
</dbReference>
<dbReference type="CDD" id="cd00093">
    <property type="entry name" value="HTH_XRE"/>
    <property type="match status" value="1"/>
</dbReference>
<keyword evidence="3" id="KW-1185">Reference proteome</keyword>
<dbReference type="Pfam" id="PF19054">
    <property type="entry name" value="DUF5753"/>
    <property type="match status" value="1"/>
</dbReference>
<reference evidence="2 3" key="1">
    <citation type="submission" date="2024-12" db="EMBL/GenBank/DDBJ databases">
        <title>Forecasting of Potato common scab and diversities of Pathogenic streptomyces spp. in china.</title>
        <authorList>
            <person name="Handique U."/>
            <person name="Wu J."/>
        </authorList>
    </citation>
    <scope>NUCLEOTIDE SEQUENCE [LARGE SCALE GENOMIC DNA]</scope>
    <source>
        <strain evidence="2 3">ZRIMU1530</strain>
    </source>
</reference>
<organism evidence="2 3">
    <name type="scientific">Streptomyces niveiscabiei</name>
    <dbReference type="NCBI Taxonomy" id="164115"/>
    <lineage>
        <taxon>Bacteria</taxon>
        <taxon>Bacillati</taxon>
        <taxon>Actinomycetota</taxon>
        <taxon>Actinomycetes</taxon>
        <taxon>Kitasatosporales</taxon>
        <taxon>Streptomycetaceae</taxon>
        <taxon>Streptomyces</taxon>
    </lineage>
</organism>
<evidence type="ECO:0000259" key="1">
    <source>
        <dbReference type="PROSITE" id="PS50943"/>
    </source>
</evidence>
<proteinExistence type="predicted"/>
<comment type="caution">
    <text evidence="2">The sequence shown here is derived from an EMBL/GenBank/DDBJ whole genome shotgun (WGS) entry which is preliminary data.</text>
</comment>
<dbReference type="Proteomes" id="UP001631957">
    <property type="component" value="Unassembled WGS sequence"/>
</dbReference>
<dbReference type="Pfam" id="PF13560">
    <property type="entry name" value="HTH_31"/>
    <property type="match status" value="1"/>
</dbReference>
<dbReference type="RefSeq" id="WP_409120320.1">
    <property type="nucleotide sequence ID" value="NZ_JBJVNI010000002.1"/>
</dbReference>
<evidence type="ECO:0000313" key="3">
    <source>
        <dbReference type="Proteomes" id="UP001631957"/>
    </source>
</evidence>
<dbReference type="InterPro" id="IPR043917">
    <property type="entry name" value="DUF5753"/>
</dbReference>
<feature type="domain" description="HTH cro/C1-type" evidence="1">
    <location>
        <begin position="17"/>
        <end position="71"/>
    </location>
</feature>
<accession>A0ABW9HHU0</accession>
<name>A0ABW9HHU0_9ACTN</name>
<dbReference type="InterPro" id="IPR010982">
    <property type="entry name" value="Lambda_DNA-bd_dom_sf"/>
</dbReference>
<dbReference type="PROSITE" id="PS50943">
    <property type="entry name" value="HTH_CROC1"/>
    <property type="match status" value="1"/>
</dbReference>